<evidence type="ECO:0000256" key="6">
    <source>
        <dbReference type="ARBA" id="ARBA00023053"/>
    </source>
</evidence>
<organism evidence="12 13">
    <name type="scientific">Sphingomonas liriopis</name>
    <dbReference type="NCBI Taxonomy" id="2949094"/>
    <lineage>
        <taxon>Bacteria</taxon>
        <taxon>Pseudomonadati</taxon>
        <taxon>Pseudomonadota</taxon>
        <taxon>Alphaproteobacteria</taxon>
        <taxon>Sphingomonadales</taxon>
        <taxon>Sphingomonadaceae</taxon>
        <taxon>Sphingomonas</taxon>
    </lineage>
</organism>
<evidence type="ECO:0000256" key="10">
    <source>
        <dbReference type="SAM" id="Phobius"/>
    </source>
</evidence>
<dbReference type="PANTHER" id="PTHR10110">
    <property type="entry name" value="SODIUM/HYDROGEN EXCHANGER"/>
    <property type="match status" value="1"/>
</dbReference>
<keyword evidence="6" id="KW-0915">Sodium</keyword>
<keyword evidence="13" id="KW-1185">Reference proteome</keyword>
<proteinExistence type="predicted"/>
<feature type="domain" description="Cation/H+ exchanger transmembrane" evidence="11">
    <location>
        <begin position="2"/>
        <end position="216"/>
    </location>
</feature>
<feature type="transmembrane region" description="Helical" evidence="10">
    <location>
        <begin position="84"/>
        <end position="105"/>
    </location>
</feature>
<evidence type="ECO:0000256" key="1">
    <source>
        <dbReference type="ARBA" id="ARBA00004651"/>
    </source>
</evidence>
<protein>
    <submittedName>
        <fullName evidence="12">Cation:proton antiporter</fullName>
    </submittedName>
</protein>
<sequence length="334" mass="36024">MIALIGTAVGLATGMGANWLMRRLKDKHLEIVVSFLAAFAAYLVAERIEGSGVLAAVACGGLIGRAQVKLAATTRLEGASAWQLVEFVLASLVFLLVGLQLHGILARLTNYSGWQLATLGLGLSATLILSRFVWVFATFYPTTAVVAVIRGGKFTPSLSYPTIIAWTGMRGVVSLAAALALPSDFEFRDLIVFLAFCSILSTLVLQGITLKWLIQWFDLREPEIERASPALVEARGIVAAAIAGVGAQGSKTRDVLEQVRHSEEKAAHAGHAVDPERLRSVMEDRLAALDDARVRLREHRDELDGETLATLIRELDLEEEQVRLAMGDSAPAKA</sequence>
<feature type="transmembrane region" description="Helical" evidence="10">
    <location>
        <begin position="160"/>
        <end position="179"/>
    </location>
</feature>
<accession>A0A9X2HRB4</accession>
<keyword evidence="4 10" id="KW-0812">Transmembrane</keyword>
<evidence type="ECO:0000256" key="4">
    <source>
        <dbReference type="ARBA" id="ARBA00022692"/>
    </source>
</evidence>
<dbReference type="GO" id="GO:0015386">
    <property type="term" value="F:potassium:proton antiporter activity"/>
    <property type="evidence" value="ECO:0007669"/>
    <property type="project" value="TreeGrafter"/>
</dbReference>
<evidence type="ECO:0000259" key="11">
    <source>
        <dbReference type="Pfam" id="PF00999"/>
    </source>
</evidence>
<dbReference type="InterPro" id="IPR018422">
    <property type="entry name" value="Cation/H_exchanger_CPA1"/>
</dbReference>
<evidence type="ECO:0000256" key="7">
    <source>
        <dbReference type="ARBA" id="ARBA00023065"/>
    </source>
</evidence>
<evidence type="ECO:0000256" key="3">
    <source>
        <dbReference type="ARBA" id="ARBA00022475"/>
    </source>
</evidence>
<dbReference type="AlphaFoldDB" id="A0A9X2HRB4"/>
<dbReference type="GO" id="GO:0005886">
    <property type="term" value="C:plasma membrane"/>
    <property type="evidence" value="ECO:0007669"/>
    <property type="project" value="UniProtKB-SubCell"/>
</dbReference>
<dbReference type="InterPro" id="IPR006153">
    <property type="entry name" value="Cation/H_exchanger_TM"/>
</dbReference>
<feature type="transmembrane region" description="Helical" evidence="10">
    <location>
        <begin position="125"/>
        <end position="148"/>
    </location>
</feature>
<dbReference type="GO" id="GO:0015385">
    <property type="term" value="F:sodium:proton antiporter activity"/>
    <property type="evidence" value="ECO:0007669"/>
    <property type="project" value="InterPro"/>
</dbReference>
<evidence type="ECO:0000256" key="5">
    <source>
        <dbReference type="ARBA" id="ARBA00022989"/>
    </source>
</evidence>
<evidence type="ECO:0000256" key="9">
    <source>
        <dbReference type="ARBA" id="ARBA00023201"/>
    </source>
</evidence>
<keyword evidence="5 10" id="KW-1133">Transmembrane helix</keyword>
<evidence type="ECO:0000256" key="8">
    <source>
        <dbReference type="ARBA" id="ARBA00023136"/>
    </source>
</evidence>
<dbReference type="EMBL" id="JAMLDY010000004">
    <property type="protein sequence ID" value="MCP3734024.1"/>
    <property type="molecule type" value="Genomic_DNA"/>
</dbReference>
<dbReference type="Proteomes" id="UP001139486">
    <property type="component" value="Unassembled WGS sequence"/>
</dbReference>
<keyword evidence="9" id="KW-0739">Sodium transport</keyword>
<evidence type="ECO:0000313" key="13">
    <source>
        <dbReference type="Proteomes" id="UP001139486"/>
    </source>
</evidence>
<comment type="caution">
    <text evidence="12">The sequence shown here is derived from an EMBL/GenBank/DDBJ whole genome shotgun (WGS) entry which is preliminary data.</text>
</comment>
<keyword evidence="2" id="KW-0813">Transport</keyword>
<feature type="transmembrane region" description="Helical" evidence="10">
    <location>
        <begin position="28"/>
        <end position="45"/>
    </location>
</feature>
<evidence type="ECO:0000256" key="2">
    <source>
        <dbReference type="ARBA" id="ARBA00022448"/>
    </source>
</evidence>
<keyword evidence="7" id="KW-0406">Ion transport</keyword>
<name>A0A9X2HRB4_9SPHN</name>
<dbReference type="GO" id="GO:0098719">
    <property type="term" value="P:sodium ion import across plasma membrane"/>
    <property type="evidence" value="ECO:0007669"/>
    <property type="project" value="TreeGrafter"/>
</dbReference>
<keyword evidence="8 10" id="KW-0472">Membrane</keyword>
<dbReference type="Pfam" id="PF00999">
    <property type="entry name" value="Na_H_Exchanger"/>
    <property type="match status" value="1"/>
</dbReference>
<dbReference type="PANTHER" id="PTHR10110:SF86">
    <property type="entry name" value="SODIUM_HYDROGEN EXCHANGER 7"/>
    <property type="match status" value="1"/>
</dbReference>
<dbReference type="GO" id="GO:0051453">
    <property type="term" value="P:regulation of intracellular pH"/>
    <property type="evidence" value="ECO:0007669"/>
    <property type="project" value="TreeGrafter"/>
</dbReference>
<reference evidence="12" key="1">
    <citation type="submission" date="2022-05" db="EMBL/GenBank/DDBJ databases">
        <title>Sphingomonas sp. strain RP10 Genome sequencing and assembly.</title>
        <authorList>
            <person name="Kim I."/>
        </authorList>
    </citation>
    <scope>NUCLEOTIDE SEQUENCE</scope>
    <source>
        <strain evidence="12">RP10</strain>
    </source>
</reference>
<gene>
    <name evidence="12" type="ORF">M9979_03930</name>
</gene>
<keyword evidence="3" id="KW-1003">Cell membrane</keyword>
<comment type="subcellular location">
    <subcellularLocation>
        <location evidence="1">Cell membrane</location>
        <topology evidence="1">Multi-pass membrane protein</topology>
    </subcellularLocation>
</comment>
<evidence type="ECO:0000313" key="12">
    <source>
        <dbReference type="EMBL" id="MCP3734024.1"/>
    </source>
</evidence>
<feature type="transmembrane region" description="Helical" evidence="10">
    <location>
        <begin position="191"/>
        <end position="214"/>
    </location>
</feature>